<dbReference type="InterPro" id="IPR030048">
    <property type="entry name" value="SurE"/>
</dbReference>
<dbReference type="PANTHER" id="PTHR30457:SF0">
    <property type="entry name" value="PHOSPHATASE, PUTATIVE (AFU_ORTHOLOGUE AFUA_4G01070)-RELATED"/>
    <property type="match status" value="1"/>
</dbReference>
<reference evidence="8" key="2">
    <citation type="journal article" date="2021" name="Mol. Plant Pathol.">
        <title>A 20-kb lineage-specific genomic region tames virulence in pathogenic amphidiploid Verticillium longisporum.</title>
        <authorList>
            <person name="Harting R."/>
            <person name="Starke J."/>
            <person name="Kusch H."/>
            <person name="Poggeler S."/>
            <person name="Maurus I."/>
            <person name="Schluter R."/>
            <person name="Landesfeind M."/>
            <person name="Bulla I."/>
            <person name="Nowrousian M."/>
            <person name="de Jonge R."/>
            <person name="Stahlhut G."/>
            <person name="Hoff K.J."/>
            <person name="Asshauer K.P."/>
            <person name="Thurmer A."/>
            <person name="Stanke M."/>
            <person name="Daniel R."/>
            <person name="Morgenstern B."/>
            <person name="Thomma B.P.H.J."/>
            <person name="Kronstad J.W."/>
            <person name="Braus-Stromeyer S.A."/>
            <person name="Braus G.H."/>
        </authorList>
    </citation>
    <scope>NUCLEOTIDE SEQUENCE</scope>
    <source>
        <strain evidence="8">Vl32</strain>
    </source>
</reference>
<dbReference type="EMBL" id="CVQH01012558">
    <property type="protein sequence ID" value="CRK21334.1"/>
    <property type="molecule type" value="Genomic_DNA"/>
</dbReference>
<gene>
    <name evidence="7" type="ORF">BN1708_013079</name>
    <name evidence="8" type="ORF">HYQ45_010516</name>
</gene>
<comment type="similarity">
    <text evidence="1">Belongs to the SurE nucleotidase family.</text>
</comment>
<evidence type="ECO:0000313" key="7">
    <source>
        <dbReference type="EMBL" id="CRK21334.1"/>
    </source>
</evidence>
<dbReference type="SUPFAM" id="SSF64167">
    <property type="entry name" value="SurE-like"/>
    <property type="match status" value="1"/>
</dbReference>
<proteinExistence type="inferred from homology"/>
<keyword evidence="2" id="KW-0479">Metal-binding</keyword>
<evidence type="ECO:0000256" key="3">
    <source>
        <dbReference type="ARBA" id="ARBA00022801"/>
    </source>
</evidence>
<dbReference type="InterPro" id="IPR002828">
    <property type="entry name" value="SurE-like_Pase/nucleotidase"/>
</dbReference>
<dbReference type="GO" id="GO:0046872">
    <property type="term" value="F:metal ion binding"/>
    <property type="evidence" value="ECO:0007669"/>
    <property type="project" value="UniProtKB-KW"/>
</dbReference>
<dbReference type="Proteomes" id="UP000044602">
    <property type="component" value="Unassembled WGS sequence"/>
</dbReference>
<dbReference type="Proteomes" id="UP000689129">
    <property type="component" value="Unassembled WGS sequence"/>
</dbReference>
<accession>A0A0G4LHF6</accession>
<evidence type="ECO:0000256" key="1">
    <source>
        <dbReference type="ARBA" id="ARBA00011062"/>
    </source>
</evidence>
<evidence type="ECO:0000256" key="5">
    <source>
        <dbReference type="SAM" id="SignalP"/>
    </source>
</evidence>
<dbReference type="PANTHER" id="PTHR30457">
    <property type="entry name" value="5'-NUCLEOTIDASE SURE"/>
    <property type="match status" value="1"/>
</dbReference>
<evidence type="ECO:0000313" key="9">
    <source>
        <dbReference type="Proteomes" id="UP000044602"/>
    </source>
</evidence>
<dbReference type="AlphaFoldDB" id="A0A0G4LHF6"/>
<evidence type="ECO:0000313" key="8">
    <source>
        <dbReference type="EMBL" id="KAG7130719.1"/>
    </source>
</evidence>
<dbReference type="OrthoDB" id="4018688at2759"/>
<protein>
    <submittedName>
        <fullName evidence="8">Acid phosphatase like protein</fullName>
    </submittedName>
</protein>
<dbReference type="GO" id="GO:0008252">
    <property type="term" value="F:nucleotidase activity"/>
    <property type="evidence" value="ECO:0007669"/>
    <property type="project" value="InterPro"/>
</dbReference>
<dbReference type="STRING" id="100787.A0A0G4LHF6"/>
<evidence type="ECO:0000256" key="2">
    <source>
        <dbReference type="ARBA" id="ARBA00022723"/>
    </source>
</evidence>
<reference evidence="7 9" key="1">
    <citation type="submission" date="2015-05" db="EMBL/GenBank/DDBJ databases">
        <authorList>
            <person name="Wang D.B."/>
            <person name="Wang M."/>
        </authorList>
    </citation>
    <scope>NUCLEOTIDE SEQUENCE [LARGE SCALE GENOMIC DNA]</scope>
    <source>
        <strain evidence="7">VL1</strain>
    </source>
</reference>
<keyword evidence="9" id="KW-1185">Reference proteome</keyword>
<keyword evidence="5" id="KW-0732">Signal</keyword>
<organism evidence="7 9">
    <name type="scientific">Verticillium longisporum</name>
    <name type="common">Verticillium dahliae var. longisporum</name>
    <dbReference type="NCBI Taxonomy" id="100787"/>
    <lineage>
        <taxon>Eukaryota</taxon>
        <taxon>Fungi</taxon>
        <taxon>Dikarya</taxon>
        <taxon>Ascomycota</taxon>
        <taxon>Pezizomycotina</taxon>
        <taxon>Sordariomycetes</taxon>
        <taxon>Hypocreomycetidae</taxon>
        <taxon>Glomerellales</taxon>
        <taxon>Plectosphaerellaceae</taxon>
        <taxon>Verticillium</taxon>
    </lineage>
</organism>
<dbReference type="Pfam" id="PF01975">
    <property type="entry name" value="SurE"/>
    <property type="match status" value="1"/>
</dbReference>
<dbReference type="Gene3D" id="3.40.1210.10">
    <property type="entry name" value="Survival protein SurE-like phosphatase/nucleotidase"/>
    <property type="match status" value="1"/>
</dbReference>
<feature type="chain" id="PRO_5044365792" evidence="5">
    <location>
        <begin position="21"/>
        <end position="301"/>
    </location>
</feature>
<evidence type="ECO:0000256" key="4">
    <source>
        <dbReference type="SAM" id="MobiDB-lite"/>
    </source>
</evidence>
<dbReference type="InterPro" id="IPR036523">
    <property type="entry name" value="SurE-like_sf"/>
</dbReference>
<name>A0A0G4LHF6_VERLO</name>
<keyword evidence="3" id="KW-0378">Hydrolase</keyword>
<feature type="region of interest" description="Disordered" evidence="4">
    <location>
        <begin position="54"/>
        <end position="76"/>
    </location>
</feature>
<sequence>MRVCATSLAVLAQLTAIAQGVRIIQGNDDGWAELYARSANAAFKAAGHQVILSAPAENKSGSGSNDEEPKPRTEPCQYNSCPANSGPLGVNATSPDLHWVNSFPVTALRYGIDNFVKQTWPQGADLAVTGPNVGSNIWVQVPFSGTVGGAVFAAKDRKLPSIAFSGSSSGTLAWNTQPVPTRSTVYAELATRLVNAVVAGGKPYLPENVWLNVNFQNIDNRCKTANDFKFVLTRLNPGIFSAQDALSCGSTRLPTETSVILRTDACYATVSIGDAADKTTASAAQQAPVIARLSKFTTCLP</sequence>
<feature type="domain" description="Survival protein SurE-like phosphatase/nucleotidase" evidence="6">
    <location>
        <begin position="24"/>
        <end position="219"/>
    </location>
</feature>
<evidence type="ECO:0000259" key="6">
    <source>
        <dbReference type="Pfam" id="PF01975"/>
    </source>
</evidence>
<feature type="signal peptide" evidence="5">
    <location>
        <begin position="1"/>
        <end position="20"/>
    </location>
</feature>
<dbReference type="EMBL" id="JAEMWZ010000223">
    <property type="protein sequence ID" value="KAG7130719.1"/>
    <property type="molecule type" value="Genomic_DNA"/>
</dbReference>